<protein>
    <submittedName>
        <fullName evidence="1">Ribonuclease H domain</fullName>
    </submittedName>
</protein>
<dbReference type="PANTHER" id="PTHR33710">
    <property type="entry name" value="BNAC02G09200D PROTEIN"/>
    <property type="match status" value="1"/>
</dbReference>
<organism evidence="1 2">
    <name type="scientific">Senna tora</name>
    <dbReference type="NCBI Taxonomy" id="362788"/>
    <lineage>
        <taxon>Eukaryota</taxon>
        <taxon>Viridiplantae</taxon>
        <taxon>Streptophyta</taxon>
        <taxon>Embryophyta</taxon>
        <taxon>Tracheophyta</taxon>
        <taxon>Spermatophyta</taxon>
        <taxon>Magnoliopsida</taxon>
        <taxon>eudicotyledons</taxon>
        <taxon>Gunneridae</taxon>
        <taxon>Pentapetalae</taxon>
        <taxon>rosids</taxon>
        <taxon>fabids</taxon>
        <taxon>Fabales</taxon>
        <taxon>Fabaceae</taxon>
        <taxon>Caesalpinioideae</taxon>
        <taxon>Cassia clade</taxon>
        <taxon>Senna</taxon>
    </lineage>
</organism>
<name>A0A834TZV1_9FABA</name>
<evidence type="ECO:0000313" key="1">
    <source>
        <dbReference type="EMBL" id="KAF7831422.1"/>
    </source>
</evidence>
<gene>
    <name evidence="1" type="ORF">G2W53_013755</name>
</gene>
<accession>A0A834TZV1</accession>
<dbReference type="PANTHER" id="PTHR33710:SF71">
    <property type="entry name" value="ENDONUCLEASE_EXONUCLEASE_PHOSPHATASE DOMAIN-CONTAINING PROTEIN"/>
    <property type="match status" value="1"/>
</dbReference>
<dbReference type="SUPFAM" id="SSF56219">
    <property type="entry name" value="DNase I-like"/>
    <property type="match status" value="1"/>
</dbReference>
<dbReference type="Proteomes" id="UP000634136">
    <property type="component" value="Unassembled WGS sequence"/>
</dbReference>
<dbReference type="OrthoDB" id="1433654at2759"/>
<sequence>MAEKGIACREGRMWHCKLFLLGSGGMIVAWNERTNISVKDVSHHWIHLKGKDIKGMEFFISYVYGPPQEYNRGILWNNLSIGSSITYLWLIMGDFNQLTHASEKLSKNTHLSGVENFVNIINSYNLIDLIPSGNWFTWCNGRNGAEAVWERLDRVLVNPEWLNTYTDSNVKALPIIASDHAPLIYSSYFDMPQRYRPRRFEAVWMMHSEYNSMVDKAWNTYVNGSNAFKLCSKLKNVISALYEWNRKSFSSCRVVLMN</sequence>
<proteinExistence type="predicted"/>
<keyword evidence="2" id="KW-1185">Reference proteome</keyword>
<dbReference type="InterPro" id="IPR036691">
    <property type="entry name" value="Endo/exonu/phosph_ase_sf"/>
</dbReference>
<dbReference type="Gene3D" id="3.60.10.10">
    <property type="entry name" value="Endonuclease/exonuclease/phosphatase"/>
    <property type="match status" value="1"/>
</dbReference>
<evidence type="ECO:0000313" key="2">
    <source>
        <dbReference type="Proteomes" id="UP000634136"/>
    </source>
</evidence>
<dbReference type="AlphaFoldDB" id="A0A834TZV1"/>
<dbReference type="EMBL" id="JAAIUW010000005">
    <property type="protein sequence ID" value="KAF7831422.1"/>
    <property type="molecule type" value="Genomic_DNA"/>
</dbReference>
<comment type="caution">
    <text evidence="1">The sequence shown here is derived from an EMBL/GenBank/DDBJ whole genome shotgun (WGS) entry which is preliminary data.</text>
</comment>
<reference evidence="1" key="1">
    <citation type="submission" date="2020-09" db="EMBL/GenBank/DDBJ databases">
        <title>Genome-Enabled Discovery of Anthraquinone Biosynthesis in Senna tora.</title>
        <authorList>
            <person name="Kang S.-H."/>
            <person name="Pandey R.P."/>
            <person name="Lee C.-M."/>
            <person name="Sim J.-S."/>
            <person name="Jeong J.-T."/>
            <person name="Choi B.-S."/>
            <person name="Jung M."/>
            <person name="Ginzburg D."/>
            <person name="Zhao K."/>
            <person name="Won S.Y."/>
            <person name="Oh T.-J."/>
            <person name="Yu Y."/>
            <person name="Kim N.-H."/>
            <person name="Lee O.R."/>
            <person name="Lee T.-H."/>
            <person name="Bashyal P."/>
            <person name="Kim T.-S."/>
            <person name="Lee W.-H."/>
            <person name="Kawkins C."/>
            <person name="Kim C.-K."/>
            <person name="Kim J.S."/>
            <person name="Ahn B.O."/>
            <person name="Rhee S.Y."/>
            <person name="Sohng J.K."/>
        </authorList>
    </citation>
    <scope>NUCLEOTIDE SEQUENCE</scope>
    <source>
        <tissue evidence="1">Leaf</tissue>
    </source>
</reference>